<dbReference type="Pfam" id="PF00931">
    <property type="entry name" value="NB-ARC"/>
    <property type="match status" value="1"/>
</dbReference>
<dbReference type="InterPro" id="IPR002182">
    <property type="entry name" value="NB-ARC"/>
</dbReference>
<dbReference type="Gene3D" id="3.80.10.10">
    <property type="entry name" value="Ribonuclease Inhibitor"/>
    <property type="match status" value="3"/>
</dbReference>
<evidence type="ECO:0000259" key="8">
    <source>
        <dbReference type="Pfam" id="PF18052"/>
    </source>
</evidence>
<dbReference type="Gene3D" id="1.10.10.10">
    <property type="entry name" value="Winged helix-like DNA-binding domain superfamily/Winged helix DNA-binding domain"/>
    <property type="match status" value="1"/>
</dbReference>
<feature type="domain" description="R13L1/DRL21-like LRR repeat region" evidence="10">
    <location>
        <begin position="661"/>
        <end position="786"/>
    </location>
</feature>
<reference evidence="11" key="1">
    <citation type="submission" date="2018-01" db="EMBL/GenBank/DDBJ databases">
        <authorList>
            <person name="Mao J.F."/>
        </authorList>
    </citation>
    <scope>NUCLEOTIDE SEQUENCE</scope>
    <source>
        <strain evidence="11">Huo1</strain>
        <tissue evidence="11">Leaf</tissue>
    </source>
</reference>
<keyword evidence="5" id="KW-0611">Plant defense</keyword>
<dbReference type="EMBL" id="PNBA02000013">
    <property type="protein sequence ID" value="KAG6402507.1"/>
    <property type="molecule type" value="Genomic_DNA"/>
</dbReference>
<dbReference type="InterPro" id="IPR027417">
    <property type="entry name" value="P-loop_NTPase"/>
</dbReference>
<dbReference type="AlphaFoldDB" id="A0A8X8ZES5"/>
<dbReference type="PANTHER" id="PTHR36766:SF42">
    <property type="entry name" value="NB-ARC DOMAIN DISEASE RESISTANCE PROTEIN"/>
    <property type="match status" value="1"/>
</dbReference>
<keyword evidence="3" id="KW-0677">Repeat</keyword>
<dbReference type="InterPro" id="IPR032675">
    <property type="entry name" value="LRR_dom_sf"/>
</dbReference>
<evidence type="ECO:0000259" key="10">
    <source>
        <dbReference type="Pfam" id="PF25019"/>
    </source>
</evidence>
<dbReference type="GO" id="GO:0005524">
    <property type="term" value="F:ATP binding"/>
    <property type="evidence" value="ECO:0007669"/>
    <property type="project" value="UniProtKB-KW"/>
</dbReference>
<reference evidence="11" key="2">
    <citation type="submission" date="2020-08" db="EMBL/GenBank/DDBJ databases">
        <title>Plant Genome Project.</title>
        <authorList>
            <person name="Zhang R.-G."/>
        </authorList>
    </citation>
    <scope>NUCLEOTIDE SEQUENCE</scope>
    <source>
        <strain evidence="11">Huo1</strain>
        <tissue evidence="11">Leaf</tissue>
    </source>
</reference>
<sequence>MPKIIDCCCSIMAEAFLRVLLDTLSSLIKKEIGLILGVNDEMKKLCRTFTAIQAVLEDAEDKQIESKPIRNWLEKLNAIAYEVDDILDECNTHVSKLNHSHSKLSRYSLKKLLYRHNIARRMKQVNEKVEAIAAERNRFHLREMPIDRPREVAIASRETASLLNEPDKIYGRDEDKDKIVKTLLNDVKNRHEMSVLPVIGVGGLGKTTLARLVFNDLQVEEHFDLRIWVCVSDNFEMKTLVKAMIESATGRGKASNLQYLDAAERRLWELLNKKRYLIVLDDVWNDNQDKWDELRKVLSCGSAGSSIVVTARQKKVGDIMKTLPCHCLEGLSDKHCWTLLQQRAFEPGEEVSPQLEIIGKQIVKKCAAGVPLAATALGGILRFKRTEEEWIYVRDNDIWKLSPEESLIVPALRLSYHHLPLELRQCFAYFAAFPKDHYIEKEELVLLWMAHGYISSKETLQVEDVGNQICNELLLRSLLQTNVYNKSEIGMHDLVHDLAESIMENKVPGVQSERNLTSASTIREVNLLQKTYLFPKTFQKDMSITSISELRSLRVLKAEAIEDLPPSIGNLKHLRYLNLFRSKISALPSSICTLWNLQTLNLDYCDRLVALPKKLTSLRNLQHLCLWDCESLHEMPSKMRELNGLKTLSMFVVGLKRDNQLEELGCLNLSGRLQIKHLERVKDHMDAKKAKIAGIKNLSELSLWWQRNDLSKSEEDLDEKVLEALEPHPNLEKLFIGGFSGRYLPDWMKNSSLRKVVWIYIWNCKNCKRFPNLGGLPCLQWLSLNDVGVEYIIEEEEVESGHPVKIQFAALEYLQLIDLPNLKGLSKEQGIKEAFPNLKRLWIERCSSLRLPSLTSLEKLEDLKCSSSMLALLSEQDIPRALCVEIEESLSYFPIEMLAKFSKLRSLTIENAKDISFTREGLEALKELTGLSLKSCRTMRCLPEGMLRHLTALEALTIDYCPELLELPKDIKHLHNLKFLMLCDLPKMTRLPQAIEHLTYLYLDGLPKLESLPDQLPSLNTLTVANCPKVLLIPALQNLTHAGRTSESWHCGKGLSKYNVECSEPNGSSLEFVLGTLFGPEDVDVELSEPMNDLGLPLSFQSQ</sequence>
<evidence type="ECO:0000256" key="6">
    <source>
        <dbReference type="ARBA" id="ARBA00022840"/>
    </source>
</evidence>
<dbReference type="PRINTS" id="PR00364">
    <property type="entry name" value="DISEASERSIST"/>
</dbReference>
<keyword evidence="4" id="KW-0547">Nucleotide-binding</keyword>
<evidence type="ECO:0000256" key="5">
    <source>
        <dbReference type="ARBA" id="ARBA00022821"/>
    </source>
</evidence>
<dbReference type="Pfam" id="PF25019">
    <property type="entry name" value="LRR_R13L1-DRL21"/>
    <property type="match status" value="1"/>
</dbReference>
<dbReference type="InterPro" id="IPR042197">
    <property type="entry name" value="Apaf_helical"/>
</dbReference>
<keyword evidence="2" id="KW-0433">Leucine-rich repeat</keyword>
<dbReference type="FunFam" id="1.10.10.10:FF:000322">
    <property type="entry name" value="Probable disease resistance protein At1g63360"/>
    <property type="match status" value="1"/>
</dbReference>
<evidence type="ECO:0000256" key="2">
    <source>
        <dbReference type="ARBA" id="ARBA00022614"/>
    </source>
</evidence>
<keyword evidence="6" id="KW-0067">ATP-binding</keyword>
<proteinExistence type="inferred from homology"/>
<feature type="domain" description="Disease resistance protein winged helix" evidence="9">
    <location>
        <begin position="433"/>
        <end position="499"/>
    </location>
</feature>
<dbReference type="Gene3D" id="1.20.5.4130">
    <property type="match status" value="1"/>
</dbReference>
<dbReference type="Pfam" id="PF18052">
    <property type="entry name" value="Rx_N"/>
    <property type="match status" value="1"/>
</dbReference>
<evidence type="ECO:0000259" key="7">
    <source>
        <dbReference type="Pfam" id="PF00931"/>
    </source>
</evidence>
<evidence type="ECO:0000256" key="1">
    <source>
        <dbReference type="ARBA" id="ARBA00008894"/>
    </source>
</evidence>
<comment type="similarity">
    <text evidence="1">Belongs to the disease resistance NB-LRR family.</text>
</comment>
<dbReference type="FunFam" id="3.40.50.300:FF:001091">
    <property type="entry name" value="Probable disease resistance protein At1g61300"/>
    <property type="match status" value="1"/>
</dbReference>
<dbReference type="Pfam" id="PF23559">
    <property type="entry name" value="WHD_DRP"/>
    <property type="match status" value="1"/>
</dbReference>
<dbReference type="InterPro" id="IPR056789">
    <property type="entry name" value="LRR_R13L1-DRL21"/>
</dbReference>
<dbReference type="Gene3D" id="3.40.50.300">
    <property type="entry name" value="P-loop containing nucleotide triphosphate hydrolases"/>
    <property type="match status" value="1"/>
</dbReference>
<dbReference type="GO" id="GO:0043531">
    <property type="term" value="F:ADP binding"/>
    <property type="evidence" value="ECO:0007669"/>
    <property type="project" value="InterPro"/>
</dbReference>
<dbReference type="CDD" id="cd14798">
    <property type="entry name" value="RX-CC_like"/>
    <property type="match status" value="1"/>
</dbReference>
<dbReference type="InterPro" id="IPR041118">
    <property type="entry name" value="Rx_N"/>
</dbReference>
<dbReference type="PANTHER" id="PTHR36766">
    <property type="entry name" value="PLANT BROAD-SPECTRUM MILDEW RESISTANCE PROTEIN RPW8"/>
    <property type="match status" value="1"/>
</dbReference>
<keyword evidence="12" id="KW-1185">Reference proteome</keyword>
<dbReference type="SUPFAM" id="SSF52540">
    <property type="entry name" value="P-loop containing nucleoside triphosphate hydrolases"/>
    <property type="match status" value="1"/>
</dbReference>
<organism evidence="11">
    <name type="scientific">Salvia splendens</name>
    <name type="common">Scarlet sage</name>
    <dbReference type="NCBI Taxonomy" id="180675"/>
    <lineage>
        <taxon>Eukaryota</taxon>
        <taxon>Viridiplantae</taxon>
        <taxon>Streptophyta</taxon>
        <taxon>Embryophyta</taxon>
        <taxon>Tracheophyta</taxon>
        <taxon>Spermatophyta</taxon>
        <taxon>Magnoliopsida</taxon>
        <taxon>eudicotyledons</taxon>
        <taxon>Gunneridae</taxon>
        <taxon>Pentapetalae</taxon>
        <taxon>asterids</taxon>
        <taxon>lamiids</taxon>
        <taxon>Lamiales</taxon>
        <taxon>Lamiaceae</taxon>
        <taxon>Nepetoideae</taxon>
        <taxon>Mentheae</taxon>
        <taxon>Salviinae</taxon>
        <taxon>Salvia</taxon>
        <taxon>Salvia subgen. Calosphace</taxon>
        <taxon>core Calosphace</taxon>
    </lineage>
</organism>
<evidence type="ECO:0000313" key="12">
    <source>
        <dbReference type="Proteomes" id="UP000298416"/>
    </source>
</evidence>
<feature type="domain" description="NB-ARC" evidence="7">
    <location>
        <begin position="174"/>
        <end position="346"/>
    </location>
</feature>
<dbReference type="InterPro" id="IPR036388">
    <property type="entry name" value="WH-like_DNA-bd_sf"/>
</dbReference>
<dbReference type="SUPFAM" id="SSF52058">
    <property type="entry name" value="L domain-like"/>
    <property type="match status" value="2"/>
</dbReference>
<dbReference type="GO" id="GO:0051607">
    <property type="term" value="P:defense response to virus"/>
    <property type="evidence" value="ECO:0007669"/>
    <property type="project" value="UniProtKB-ARBA"/>
</dbReference>
<evidence type="ECO:0000256" key="4">
    <source>
        <dbReference type="ARBA" id="ARBA00022741"/>
    </source>
</evidence>
<gene>
    <name evidence="11" type="ORF">SASPL_134703</name>
</gene>
<name>A0A8X8ZES5_SALSN</name>
<protein>
    <recommendedName>
        <fullName evidence="13">Disease resistance protein RGA3</fullName>
    </recommendedName>
</protein>
<comment type="caution">
    <text evidence="11">The sequence shown here is derived from an EMBL/GenBank/DDBJ whole genome shotgun (WGS) entry which is preliminary data.</text>
</comment>
<dbReference type="InterPro" id="IPR058922">
    <property type="entry name" value="WHD_DRP"/>
</dbReference>
<evidence type="ECO:0000256" key="3">
    <source>
        <dbReference type="ARBA" id="ARBA00022737"/>
    </source>
</evidence>
<dbReference type="Gene3D" id="1.10.8.430">
    <property type="entry name" value="Helical domain of apoptotic protease-activating factors"/>
    <property type="match status" value="1"/>
</dbReference>
<accession>A0A8X8ZES5</accession>
<dbReference type="InterPro" id="IPR038005">
    <property type="entry name" value="RX-like_CC"/>
</dbReference>
<evidence type="ECO:0008006" key="13">
    <source>
        <dbReference type="Google" id="ProtNLM"/>
    </source>
</evidence>
<feature type="domain" description="Disease resistance N-terminal" evidence="8">
    <location>
        <begin position="16"/>
        <end position="105"/>
    </location>
</feature>
<dbReference type="Proteomes" id="UP000298416">
    <property type="component" value="Unassembled WGS sequence"/>
</dbReference>
<evidence type="ECO:0000313" key="11">
    <source>
        <dbReference type="EMBL" id="KAG6402507.1"/>
    </source>
</evidence>
<evidence type="ECO:0000259" key="9">
    <source>
        <dbReference type="Pfam" id="PF23559"/>
    </source>
</evidence>